<evidence type="ECO:0000313" key="1">
    <source>
        <dbReference type="EMBL" id="QHT20067.1"/>
    </source>
</evidence>
<organism evidence="1">
    <name type="scientific">viral metagenome</name>
    <dbReference type="NCBI Taxonomy" id="1070528"/>
    <lineage>
        <taxon>unclassified sequences</taxon>
        <taxon>metagenomes</taxon>
        <taxon>organismal metagenomes</taxon>
    </lineage>
</organism>
<protein>
    <submittedName>
        <fullName evidence="1">Uncharacterized protein</fullName>
    </submittedName>
</protein>
<name>A0A6C0DTD0_9ZZZZ</name>
<dbReference type="PANTHER" id="PTHR37948:SF1">
    <property type="entry name" value="BLL5189 PROTEIN"/>
    <property type="match status" value="1"/>
</dbReference>
<dbReference type="EMBL" id="MN739677">
    <property type="protein sequence ID" value="QHT20067.1"/>
    <property type="molecule type" value="Genomic_DNA"/>
</dbReference>
<accession>A0A6C0DTD0</accession>
<sequence length="221" mass="26037">MHFKDKRVLSIKTPEDMLKILNSKGNSLSSYKKGTKITVYNKMESNYSYVLAENPGKNFAEGFEPELTPAKMLELGVFEGKYLNDCLLEFPKEWFLKAIDKGKLSPEGANPEINLYKVKSRLDLDQWEDYGWVPNPEGHIAKQYPILSSKEKNNDVRGWFQWYCRYWMGRREPEMDEVQIKRWRAFRRHLGQIKANCKPGDLTCRPVQRQSLVQWSYRSDI</sequence>
<reference evidence="1" key="1">
    <citation type="journal article" date="2020" name="Nature">
        <title>Giant virus diversity and host interactions through global metagenomics.</title>
        <authorList>
            <person name="Schulz F."/>
            <person name="Roux S."/>
            <person name="Paez-Espino D."/>
            <person name="Jungbluth S."/>
            <person name="Walsh D.A."/>
            <person name="Denef V.J."/>
            <person name="McMahon K.D."/>
            <person name="Konstantinidis K.T."/>
            <person name="Eloe-Fadrosh E.A."/>
            <person name="Kyrpides N.C."/>
            <person name="Woyke T."/>
        </authorList>
    </citation>
    <scope>NUCLEOTIDE SEQUENCE</scope>
    <source>
        <strain evidence="1">GVMAG-M-3300023174-60</strain>
    </source>
</reference>
<dbReference type="AlphaFoldDB" id="A0A6C0DTD0"/>
<proteinExistence type="predicted"/>
<dbReference type="PANTHER" id="PTHR37948">
    <property type="entry name" value="ZGC:113208"/>
    <property type="match status" value="1"/>
</dbReference>